<reference evidence="9 10" key="1">
    <citation type="submission" date="2023-03" db="EMBL/GenBank/DDBJ databases">
        <title>Genome insight into feeding habits of ladybird beetles.</title>
        <authorList>
            <person name="Li H.-S."/>
            <person name="Huang Y.-H."/>
            <person name="Pang H."/>
        </authorList>
    </citation>
    <scope>NUCLEOTIDE SEQUENCE [LARGE SCALE GENOMIC DNA]</scope>
    <source>
        <strain evidence="9">SYSU_2023b</strain>
        <tissue evidence="9">Whole body</tissue>
    </source>
</reference>
<comment type="subcellular location">
    <subcellularLocation>
        <location evidence="1">Membrane</location>
        <topology evidence="1">Multi-pass membrane protein</topology>
    </subcellularLocation>
</comment>
<keyword evidence="10" id="KW-1185">Reference proteome</keyword>
<dbReference type="InterPro" id="IPR039859">
    <property type="entry name" value="PFA4/ZDH16/20/ERF2-like"/>
</dbReference>
<dbReference type="Pfam" id="PF01529">
    <property type="entry name" value="DHHC"/>
    <property type="match status" value="1"/>
</dbReference>
<dbReference type="PROSITE" id="PS50216">
    <property type="entry name" value="DHHC"/>
    <property type="match status" value="1"/>
</dbReference>
<dbReference type="EC" id="2.3.1.225" evidence="7"/>
<evidence type="ECO:0000256" key="3">
    <source>
        <dbReference type="ARBA" id="ARBA00022692"/>
    </source>
</evidence>
<evidence type="ECO:0000313" key="9">
    <source>
        <dbReference type="EMBL" id="KAK9875820.1"/>
    </source>
</evidence>
<dbReference type="PANTHER" id="PTHR12246">
    <property type="entry name" value="PALMITOYLTRANSFERASE ZDHHC16"/>
    <property type="match status" value="1"/>
</dbReference>
<dbReference type="AlphaFoldDB" id="A0AAW1U4D4"/>
<accession>A0AAW1U4D4</accession>
<evidence type="ECO:0000256" key="6">
    <source>
        <dbReference type="ARBA" id="ARBA00023315"/>
    </source>
</evidence>
<evidence type="ECO:0000256" key="5">
    <source>
        <dbReference type="ARBA" id="ARBA00023136"/>
    </source>
</evidence>
<comment type="catalytic activity">
    <reaction evidence="7">
        <text>L-cysteinyl-[protein] + hexadecanoyl-CoA = S-hexadecanoyl-L-cysteinyl-[protein] + CoA</text>
        <dbReference type="Rhea" id="RHEA:36683"/>
        <dbReference type="Rhea" id="RHEA-COMP:10131"/>
        <dbReference type="Rhea" id="RHEA-COMP:11032"/>
        <dbReference type="ChEBI" id="CHEBI:29950"/>
        <dbReference type="ChEBI" id="CHEBI:57287"/>
        <dbReference type="ChEBI" id="CHEBI:57379"/>
        <dbReference type="ChEBI" id="CHEBI:74151"/>
        <dbReference type="EC" id="2.3.1.225"/>
    </reaction>
</comment>
<dbReference type="Proteomes" id="UP001431783">
    <property type="component" value="Unassembled WGS sequence"/>
</dbReference>
<evidence type="ECO:0000256" key="4">
    <source>
        <dbReference type="ARBA" id="ARBA00022989"/>
    </source>
</evidence>
<keyword evidence="2 7" id="KW-0808">Transferase</keyword>
<evidence type="ECO:0000313" key="10">
    <source>
        <dbReference type="Proteomes" id="UP001431783"/>
    </source>
</evidence>
<feature type="domain" description="Palmitoyltransferase DHHC" evidence="8">
    <location>
        <begin position="119"/>
        <end position="238"/>
    </location>
</feature>
<evidence type="ECO:0000259" key="8">
    <source>
        <dbReference type="Pfam" id="PF01529"/>
    </source>
</evidence>
<proteinExistence type="inferred from homology"/>
<dbReference type="GO" id="GO:0019706">
    <property type="term" value="F:protein-cysteine S-palmitoyltransferase activity"/>
    <property type="evidence" value="ECO:0007669"/>
    <property type="project" value="UniProtKB-EC"/>
</dbReference>
<dbReference type="EMBL" id="JARQZJ010000034">
    <property type="protein sequence ID" value="KAK9875820.1"/>
    <property type="molecule type" value="Genomic_DNA"/>
</dbReference>
<keyword evidence="6 7" id="KW-0012">Acyltransferase</keyword>
<gene>
    <name evidence="9" type="ORF">WA026_009607</name>
</gene>
<evidence type="ECO:0000256" key="7">
    <source>
        <dbReference type="RuleBase" id="RU079119"/>
    </source>
</evidence>
<evidence type="ECO:0000256" key="2">
    <source>
        <dbReference type="ARBA" id="ARBA00022679"/>
    </source>
</evidence>
<feature type="transmembrane region" description="Helical" evidence="7">
    <location>
        <begin position="45"/>
        <end position="66"/>
    </location>
</feature>
<keyword evidence="4 7" id="KW-1133">Transmembrane helix</keyword>
<comment type="caution">
    <text evidence="9">The sequence shown here is derived from an EMBL/GenBank/DDBJ whole genome shotgun (WGS) entry which is preliminary data.</text>
</comment>
<sequence length="288" mass="34279">MPCCKKCYQAIPSILLIIFILLTYYSFTHEFCMKGLKEYPTRQLIYLIVEGIIFFMFAWCFTHVMFCRSNFKIPREFKLNDMEHELLLNLPPLEKSTLLEQHVQKRRISVWLRTPDNVLRYCMRCHLIKPDRSHHCSACDKCVLKMDHHCPWTNNCVGFANHKSFMLMLMYGNLAALFYVIVLIEYYLHIGVIQQDLDTVILCSGFLASCIFLLFSWVLYYQHIIWLLRNVTIIETLQDTHFYNPRLTFDLGKSENFLDVFGECCCFWWIPVNSSYGNGVNFEVRYKR</sequence>
<evidence type="ECO:0000256" key="1">
    <source>
        <dbReference type="ARBA" id="ARBA00004141"/>
    </source>
</evidence>
<protein>
    <recommendedName>
        <fullName evidence="7">Palmitoyltransferase</fullName>
        <ecNumber evidence="7">2.3.1.225</ecNumber>
    </recommendedName>
</protein>
<keyword evidence="3 7" id="KW-0812">Transmembrane</keyword>
<feature type="transmembrane region" description="Helical" evidence="7">
    <location>
        <begin position="7"/>
        <end position="25"/>
    </location>
</feature>
<keyword evidence="5 7" id="KW-0472">Membrane</keyword>
<feature type="transmembrane region" description="Helical" evidence="7">
    <location>
        <begin position="199"/>
        <end position="220"/>
    </location>
</feature>
<comment type="domain">
    <text evidence="7">The DHHC domain is required for palmitoyltransferase activity.</text>
</comment>
<organism evidence="9 10">
    <name type="scientific">Henosepilachna vigintioctopunctata</name>
    <dbReference type="NCBI Taxonomy" id="420089"/>
    <lineage>
        <taxon>Eukaryota</taxon>
        <taxon>Metazoa</taxon>
        <taxon>Ecdysozoa</taxon>
        <taxon>Arthropoda</taxon>
        <taxon>Hexapoda</taxon>
        <taxon>Insecta</taxon>
        <taxon>Pterygota</taxon>
        <taxon>Neoptera</taxon>
        <taxon>Endopterygota</taxon>
        <taxon>Coleoptera</taxon>
        <taxon>Polyphaga</taxon>
        <taxon>Cucujiformia</taxon>
        <taxon>Coccinelloidea</taxon>
        <taxon>Coccinellidae</taxon>
        <taxon>Epilachninae</taxon>
        <taxon>Epilachnini</taxon>
        <taxon>Henosepilachna</taxon>
    </lineage>
</organism>
<comment type="similarity">
    <text evidence="7">Belongs to the DHHC palmitoyltransferase family.</text>
</comment>
<dbReference type="GO" id="GO:0016020">
    <property type="term" value="C:membrane"/>
    <property type="evidence" value="ECO:0007669"/>
    <property type="project" value="UniProtKB-SubCell"/>
</dbReference>
<feature type="transmembrane region" description="Helical" evidence="7">
    <location>
        <begin position="168"/>
        <end position="187"/>
    </location>
</feature>
<name>A0AAW1U4D4_9CUCU</name>
<dbReference type="InterPro" id="IPR001594">
    <property type="entry name" value="Palmitoyltrfase_DHHC"/>
</dbReference>